<dbReference type="Pfam" id="PF00067">
    <property type="entry name" value="p450"/>
    <property type="match status" value="1"/>
</dbReference>
<evidence type="ECO:0000256" key="3">
    <source>
        <dbReference type="ARBA" id="ARBA00022723"/>
    </source>
</evidence>
<keyword evidence="5 6" id="KW-0408">Iron</keyword>
<organism evidence="9 10">
    <name type="scientific">Amborella trichopoda</name>
    <dbReference type="NCBI Taxonomy" id="13333"/>
    <lineage>
        <taxon>Eukaryota</taxon>
        <taxon>Viridiplantae</taxon>
        <taxon>Streptophyta</taxon>
        <taxon>Embryophyta</taxon>
        <taxon>Tracheophyta</taxon>
        <taxon>Spermatophyta</taxon>
        <taxon>Magnoliopsida</taxon>
        <taxon>Amborellales</taxon>
        <taxon>Amborellaceae</taxon>
        <taxon>Amborella</taxon>
    </lineage>
</organism>
<accession>U5CRK2</accession>
<dbReference type="PROSITE" id="PS00086">
    <property type="entry name" value="CYTOCHROME_P450"/>
    <property type="match status" value="1"/>
</dbReference>
<evidence type="ECO:0008006" key="11">
    <source>
        <dbReference type="Google" id="ProtNLM"/>
    </source>
</evidence>
<dbReference type="GO" id="GO:0020037">
    <property type="term" value="F:heme binding"/>
    <property type="evidence" value="ECO:0007669"/>
    <property type="project" value="InterPro"/>
</dbReference>
<keyword evidence="8" id="KW-1133">Transmembrane helix</keyword>
<sequence>MGALWPWIQACLAIVTLIEILWLLLRNRSTKETARLNLPPGPLGLPIIGNLHQLGSLPHRSFASLSWKHGPLMFLQLGRVPTLVISSAKMAKEVMKTQDLAFASRPFLVAANRLCYGSTDMAFAPYGDYWRQVRKICVLQLLSIKKVQSFKLVREEEVASMVRAISGSFGGGPVNLSEAFYTLANNLICRVALGKSYYSEGQQRKYDFRKIVGEFAELLGAFCARDFFPSMGWVDIVTGIRARLNNNFKDLDGFLDEVITEHQGKEVPDPTTKQQSDFVDILLQLQKDPSLDVPLSMDNIKAIILDMFSGGTETSATTLEWLMSELIRNPIVMRTVQEELQRVVGGKGKVFVEEEDLHELQYLQSTIKETLRLYPPAPLLVPRELREKTTINGHDIPANTRVYINAWAIGRQHDSWERVDEFFPERFMNNDIDFKGHDFEFIPFGAGRRGCPGYHFALQIVELAAANLLHCFNWKLPSGCQGLDMAESSGLTMHRKSPLMLVATPRCT</sequence>
<evidence type="ECO:0000256" key="4">
    <source>
        <dbReference type="ARBA" id="ARBA00023002"/>
    </source>
</evidence>
<dbReference type="InterPro" id="IPR036396">
    <property type="entry name" value="Cyt_P450_sf"/>
</dbReference>
<dbReference type="Gene3D" id="1.10.630.10">
    <property type="entry name" value="Cytochrome P450"/>
    <property type="match status" value="1"/>
</dbReference>
<evidence type="ECO:0000256" key="6">
    <source>
        <dbReference type="PIRSR" id="PIRSR602401-1"/>
    </source>
</evidence>
<dbReference type="Gramene" id="ERN15851">
    <property type="protein sequence ID" value="ERN15851"/>
    <property type="gene ID" value="AMTR_s00039p00175330"/>
</dbReference>
<keyword evidence="4 7" id="KW-0560">Oxidoreductase</keyword>
<reference evidence="10" key="1">
    <citation type="journal article" date="2013" name="Science">
        <title>The Amborella genome and the evolution of flowering plants.</title>
        <authorList>
            <consortium name="Amborella Genome Project"/>
        </authorList>
    </citation>
    <scope>NUCLEOTIDE SEQUENCE [LARGE SCALE GENOMIC DNA]</scope>
</reference>
<comment type="similarity">
    <text evidence="1 7">Belongs to the cytochrome P450 family.</text>
</comment>
<dbReference type="InterPro" id="IPR017972">
    <property type="entry name" value="Cyt_P450_CS"/>
</dbReference>
<keyword evidence="8" id="KW-0812">Transmembrane</keyword>
<dbReference type="InterPro" id="IPR002401">
    <property type="entry name" value="Cyt_P450_E_grp-I"/>
</dbReference>
<feature type="transmembrane region" description="Helical" evidence="8">
    <location>
        <begin position="6"/>
        <end position="25"/>
    </location>
</feature>
<evidence type="ECO:0000313" key="9">
    <source>
        <dbReference type="EMBL" id="ERN15851.1"/>
    </source>
</evidence>
<keyword evidence="7" id="KW-0503">Monooxygenase</keyword>
<dbReference type="HOGENOM" id="CLU_001570_4_1_1"/>
<keyword evidence="3 6" id="KW-0479">Metal-binding</keyword>
<dbReference type="PANTHER" id="PTHR47955:SF8">
    <property type="entry name" value="CYTOCHROME P450 71D11-LIKE"/>
    <property type="match status" value="1"/>
</dbReference>
<dbReference type="EMBL" id="KI392495">
    <property type="protein sequence ID" value="ERN15851.1"/>
    <property type="molecule type" value="Genomic_DNA"/>
</dbReference>
<comment type="cofactor">
    <cofactor evidence="6">
        <name>heme</name>
        <dbReference type="ChEBI" id="CHEBI:30413"/>
    </cofactor>
</comment>
<dbReference type="AlphaFoldDB" id="U5CRK2"/>
<gene>
    <name evidence="9" type="ORF">AMTR_s00039p00175330</name>
</gene>
<dbReference type="SUPFAM" id="SSF48264">
    <property type="entry name" value="Cytochrome P450"/>
    <property type="match status" value="1"/>
</dbReference>
<keyword evidence="10" id="KW-1185">Reference proteome</keyword>
<dbReference type="InterPro" id="IPR001128">
    <property type="entry name" value="Cyt_P450"/>
</dbReference>
<dbReference type="FunFam" id="1.10.630.10:FF:000011">
    <property type="entry name" value="Cytochrome P450 83B1"/>
    <property type="match status" value="1"/>
</dbReference>
<dbReference type="PRINTS" id="PR00463">
    <property type="entry name" value="EP450I"/>
</dbReference>
<dbReference type="PRINTS" id="PR00385">
    <property type="entry name" value="P450"/>
</dbReference>
<dbReference type="eggNOG" id="KOG0156">
    <property type="taxonomic scope" value="Eukaryota"/>
</dbReference>
<dbReference type="GO" id="GO:0004497">
    <property type="term" value="F:monooxygenase activity"/>
    <property type="evidence" value="ECO:0007669"/>
    <property type="project" value="UniProtKB-KW"/>
</dbReference>
<dbReference type="CDD" id="cd11072">
    <property type="entry name" value="CYP71-like"/>
    <property type="match status" value="1"/>
</dbReference>
<name>U5CRK2_AMBTC</name>
<dbReference type="PANTHER" id="PTHR47955">
    <property type="entry name" value="CYTOCHROME P450 FAMILY 71 PROTEIN"/>
    <property type="match status" value="1"/>
</dbReference>
<keyword evidence="8" id="KW-0472">Membrane</keyword>
<protein>
    <recommendedName>
        <fullName evidence="11">Cytochrome P450</fullName>
    </recommendedName>
</protein>
<dbReference type="GO" id="GO:0005506">
    <property type="term" value="F:iron ion binding"/>
    <property type="evidence" value="ECO:0007669"/>
    <property type="project" value="InterPro"/>
</dbReference>
<proteinExistence type="inferred from homology"/>
<keyword evidence="2 6" id="KW-0349">Heme</keyword>
<evidence type="ECO:0000256" key="7">
    <source>
        <dbReference type="RuleBase" id="RU000461"/>
    </source>
</evidence>
<feature type="binding site" description="axial binding residue" evidence="6">
    <location>
        <position position="451"/>
    </location>
    <ligand>
        <name>heme</name>
        <dbReference type="ChEBI" id="CHEBI:30413"/>
    </ligand>
    <ligandPart>
        <name>Fe</name>
        <dbReference type="ChEBI" id="CHEBI:18248"/>
    </ligandPart>
</feature>
<evidence type="ECO:0000256" key="8">
    <source>
        <dbReference type="SAM" id="Phobius"/>
    </source>
</evidence>
<evidence type="ECO:0000256" key="1">
    <source>
        <dbReference type="ARBA" id="ARBA00010617"/>
    </source>
</evidence>
<dbReference type="Proteomes" id="UP000017836">
    <property type="component" value="Unassembled WGS sequence"/>
</dbReference>
<evidence type="ECO:0000256" key="2">
    <source>
        <dbReference type="ARBA" id="ARBA00022617"/>
    </source>
</evidence>
<dbReference type="STRING" id="13333.U5CRK2"/>
<dbReference type="GO" id="GO:0016705">
    <property type="term" value="F:oxidoreductase activity, acting on paired donors, with incorporation or reduction of molecular oxygen"/>
    <property type="evidence" value="ECO:0007669"/>
    <property type="project" value="InterPro"/>
</dbReference>
<evidence type="ECO:0000313" key="10">
    <source>
        <dbReference type="Proteomes" id="UP000017836"/>
    </source>
</evidence>
<evidence type="ECO:0000256" key="5">
    <source>
        <dbReference type="ARBA" id="ARBA00023004"/>
    </source>
</evidence>